<accession>A0A9W7ZV49</accession>
<dbReference type="Pfam" id="PF05291">
    <property type="entry name" value="Bystin"/>
    <property type="match status" value="1"/>
</dbReference>
<feature type="compositionally biased region" description="Basic and acidic residues" evidence="2">
    <location>
        <begin position="164"/>
        <end position="175"/>
    </location>
</feature>
<dbReference type="Proteomes" id="UP001150538">
    <property type="component" value="Unassembled WGS sequence"/>
</dbReference>
<dbReference type="GO" id="GO:0006364">
    <property type="term" value="P:rRNA processing"/>
    <property type="evidence" value="ECO:0007669"/>
    <property type="project" value="TreeGrafter"/>
</dbReference>
<dbReference type="InterPro" id="IPR007955">
    <property type="entry name" value="Bystin"/>
</dbReference>
<comment type="similarity">
    <text evidence="1">Belongs to the bystin family.</text>
</comment>
<reference evidence="3" key="1">
    <citation type="submission" date="2022-07" db="EMBL/GenBank/DDBJ databases">
        <title>Phylogenomic reconstructions and comparative analyses of Kickxellomycotina fungi.</title>
        <authorList>
            <person name="Reynolds N.K."/>
            <person name="Stajich J.E."/>
            <person name="Barry K."/>
            <person name="Grigoriev I.V."/>
            <person name="Crous P."/>
            <person name="Smith M.E."/>
        </authorList>
    </citation>
    <scope>NUCLEOTIDE SEQUENCE</scope>
    <source>
        <strain evidence="3">NBRC 100468</strain>
    </source>
</reference>
<dbReference type="PANTHER" id="PTHR12821:SF0">
    <property type="entry name" value="BYSTIN"/>
    <property type="match status" value="1"/>
</dbReference>
<feature type="region of interest" description="Disordered" evidence="2">
    <location>
        <begin position="1"/>
        <end position="118"/>
    </location>
</feature>
<protein>
    <submittedName>
        <fullName evidence="3">SnoRNA-binding rRNA-processing protein</fullName>
    </submittedName>
</protein>
<evidence type="ECO:0000256" key="2">
    <source>
        <dbReference type="SAM" id="MobiDB-lite"/>
    </source>
</evidence>
<dbReference type="GO" id="GO:0005730">
    <property type="term" value="C:nucleolus"/>
    <property type="evidence" value="ECO:0007669"/>
    <property type="project" value="TreeGrafter"/>
</dbReference>
<dbReference type="AlphaFoldDB" id="A0A9W7ZV49"/>
<feature type="compositionally biased region" description="Acidic residues" evidence="2">
    <location>
        <begin position="101"/>
        <end position="118"/>
    </location>
</feature>
<evidence type="ECO:0000313" key="3">
    <source>
        <dbReference type="EMBL" id="KAJ1917173.1"/>
    </source>
</evidence>
<dbReference type="OrthoDB" id="2192561at2759"/>
<name>A0A9W7ZV49_9FUNG</name>
<dbReference type="GO" id="GO:0005737">
    <property type="term" value="C:cytoplasm"/>
    <property type="evidence" value="ECO:0007669"/>
    <property type="project" value="TreeGrafter"/>
</dbReference>
<evidence type="ECO:0000313" key="4">
    <source>
        <dbReference type="Proteomes" id="UP001150538"/>
    </source>
</evidence>
<keyword evidence="4" id="KW-1185">Reference proteome</keyword>
<sequence>MGKTKKSGKGEQRHNPLYVDLEQPKSDLARPGVQRAKFAKRESRRSEKESETLVDPKASRKILEIARQQQEELVREQMEEEDDKTKYPDLVDREQDTGDSSQDEGEDEGLPDSDQEIDYDDEMKEWEIDESDAKILEKFMPDAPMGRQNLADIIMAKIQQHSEAQARKDQDKEAPRPVPTGLDAKIVASFTRIGHVLSRYKSGPVPKIFKILPTLANWKEVLYLTRPEEWTPHATYQATRLFVSNMKPVQAKKFLNLVVLDHVRNDIEENKKLNYHLYMTLKKALYKPSAFFKGILFPLCESGTCTLREAVIIGSVLSKVSVPALHSAAALSYLAQMDYTGPTSLFIRILLDKKYALPYKVVDNLVFHFLRFQSYESKLPVLWHQSFLVFVQRYKVDLTPEQKDALLGVLRKQSHPGISEEIRRELANSVCRGEMLVDPEIEMLPA</sequence>
<organism evidence="3 4">
    <name type="scientific">Mycoemilia scoparia</name>
    <dbReference type="NCBI Taxonomy" id="417184"/>
    <lineage>
        <taxon>Eukaryota</taxon>
        <taxon>Fungi</taxon>
        <taxon>Fungi incertae sedis</taxon>
        <taxon>Zoopagomycota</taxon>
        <taxon>Kickxellomycotina</taxon>
        <taxon>Kickxellomycetes</taxon>
        <taxon>Kickxellales</taxon>
        <taxon>Kickxellaceae</taxon>
        <taxon>Mycoemilia</taxon>
    </lineage>
</organism>
<proteinExistence type="inferred from homology"/>
<dbReference type="GO" id="GO:0030515">
    <property type="term" value="F:snoRNA binding"/>
    <property type="evidence" value="ECO:0007669"/>
    <property type="project" value="TreeGrafter"/>
</dbReference>
<dbReference type="EMBL" id="JANBPU010000079">
    <property type="protein sequence ID" value="KAJ1917173.1"/>
    <property type="molecule type" value="Genomic_DNA"/>
</dbReference>
<comment type="caution">
    <text evidence="3">The sequence shown here is derived from an EMBL/GenBank/DDBJ whole genome shotgun (WGS) entry which is preliminary data.</text>
</comment>
<feature type="compositionally biased region" description="Basic and acidic residues" evidence="2">
    <location>
        <begin position="57"/>
        <end position="96"/>
    </location>
</feature>
<feature type="region of interest" description="Disordered" evidence="2">
    <location>
        <begin position="160"/>
        <end position="180"/>
    </location>
</feature>
<dbReference type="PANTHER" id="PTHR12821">
    <property type="entry name" value="BYSTIN"/>
    <property type="match status" value="1"/>
</dbReference>
<gene>
    <name evidence="3" type="primary">ENP1</name>
    <name evidence="3" type="ORF">H4219_003363</name>
</gene>
<evidence type="ECO:0000256" key="1">
    <source>
        <dbReference type="ARBA" id="ARBA00007114"/>
    </source>
</evidence>
<feature type="compositionally biased region" description="Basic and acidic residues" evidence="2">
    <location>
        <begin position="39"/>
        <end position="51"/>
    </location>
</feature>
<dbReference type="GO" id="GO:0030688">
    <property type="term" value="C:preribosome, small subunit precursor"/>
    <property type="evidence" value="ECO:0007669"/>
    <property type="project" value="TreeGrafter"/>
</dbReference>